<accession>A0ABX2IRF1</accession>
<dbReference type="InterPro" id="IPR017900">
    <property type="entry name" value="4Fe4S_Fe_S_CS"/>
</dbReference>
<evidence type="ECO:0000256" key="7">
    <source>
        <dbReference type="ARBA" id="ARBA00032722"/>
    </source>
</evidence>
<dbReference type="Gene3D" id="3.20.20.70">
    <property type="entry name" value="Aldolase class I"/>
    <property type="match status" value="1"/>
</dbReference>
<dbReference type="PROSITE" id="PS00198">
    <property type="entry name" value="4FE4S_FER_1"/>
    <property type="match status" value="1"/>
</dbReference>
<organism evidence="14 15">
    <name type="scientific">Parasulfitobacter algicola</name>
    <dbReference type="NCBI Taxonomy" id="2614809"/>
    <lineage>
        <taxon>Bacteria</taxon>
        <taxon>Pseudomonadati</taxon>
        <taxon>Pseudomonadota</taxon>
        <taxon>Alphaproteobacteria</taxon>
        <taxon>Rhodobacterales</taxon>
        <taxon>Roseobacteraceae</taxon>
        <taxon>Parasulfitobacter</taxon>
    </lineage>
</organism>
<keyword evidence="2" id="KW-0479">Metal-binding</keyword>
<dbReference type="SUPFAM" id="SSF54862">
    <property type="entry name" value="4Fe-4S ferredoxins"/>
    <property type="match status" value="1"/>
</dbReference>
<feature type="domain" description="4Fe-4S ferredoxin-type" evidence="13">
    <location>
        <begin position="338"/>
        <end position="370"/>
    </location>
</feature>
<dbReference type="EMBL" id="JABUFE010000006">
    <property type="protein sequence ID" value="NSX55469.1"/>
    <property type="molecule type" value="Genomic_DNA"/>
</dbReference>
<dbReference type="Proteomes" id="UP000777935">
    <property type="component" value="Unassembled WGS sequence"/>
</dbReference>
<dbReference type="RefSeq" id="WP_174138499.1">
    <property type="nucleotide sequence ID" value="NZ_JABUFE010000006.1"/>
</dbReference>
<comment type="function">
    <text evidence="10">Involved in pyrimidine base degradation. Catalyzes physiologically the reduction of uracil to 5,6-dihydrouracil (DHU) by using NADH as a specific cosubstrate. It also catalyzes the reverse reaction and the reduction of thymine to 5,6-dihydrothymine (DHT).</text>
</comment>
<dbReference type="Pfam" id="PF14697">
    <property type="entry name" value="Fer4_21"/>
    <property type="match status" value="1"/>
</dbReference>
<evidence type="ECO:0000256" key="5">
    <source>
        <dbReference type="ARBA" id="ARBA00023014"/>
    </source>
</evidence>
<evidence type="ECO:0000256" key="2">
    <source>
        <dbReference type="ARBA" id="ARBA00022723"/>
    </source>
</evidence>
<keyword evidence="3 14" id="KW-0560">Oxidoreductase</keyword>
<comment type="similarity">
    <text evidence="1">Belongs to the dihydropyrimidine dehydrogenase family.</text>
</comment>
<reference evidence="14 15" key="1">
    <citation type="submission" date="2020-06" db="EMBL/GenBank/DDBJ databases">
        <title>Sulfitobacter algicola sp. nov., isolated from green algae.</title>
        <authorList>
            <person name="Wang C."/>
        </authorList>
    </citation>
    <scope>NUCLEOTIDE SEQUENCE [LARGE SCALE GENOMIC DNA]</scope>
    <source>
        <strain evidence="14 15">1151</strain>
    </source>
</reference>
<gene>
    <name evidence="14" type="primary">preA</name>
    <name evidence="14" type="ORF">HRQ87_11700</name>
</gene>
<evidence type="ECO:0000256" key="11">
    <source>
        <dbReference type="ARBA" id="ARBA00049714"/>
    </source>
</evidence>
<evidence type="ECO:0000313" key="15">
    <source>
        <dbReference type="Proteomes" id="UP000777935"/>
    </source>
</evidence>
<keyword evidence="5" id="KW-0411">Iron-sulfur</keyword>
<dbReference type="PANTHER" id="PTHR43073">
    <property type="entry name" value="DIHYDROPYRIMIDINE DEHYDROGENASE [NADP(+)]"/>
    <property type="match status" value="1"/>
</dbReference>
<evidence type="ECO:0000256" key="1">
    <source>
        <dbReference type="ARBA" id="ARBA00010804"/>
    </source>
</evidence>
<evidence type="ECO:0000256" key="10">
    <source>
        <dbReference type="ARBA" id="ARBA00049578"/>
    </source>
</evidence>
<dbReference type="Gene3D" id="3.30.70.20">
    <property type="match status" value="1"/>
</dbReference>
<comment type="catalytic activity">
    <reaction evidence="8">
        <text>5,6-dihydrothymine + NAD(+) = thymine + NADH + H(+)</text>
        <dbReference type="Rhea" id="RHEA:28791"/>
        <dbReference type="ChEBI" id="CHEBI:15378"/>
        <dbReference type="ChEBI" id="CHEBI:17821"/>
        <dbReference type="ChEBI" id="CHEBI:27468"/>
        <dbReference type="ChEBI" id="CHEBI:57540"/>
        <dbReference type="ChEBI" id="CHEBI:57945"/>
        <dbReference type="EC" id="1.3.1.1"/>
    </reaction>
</comment>
<dbReference type="InterPro" id="IPR005720">
    <property type="entry name" value="Dihydroorotate_DH_cat"/>
</dbReference>
<evidence type="ECO:0000256" key="6">
    <source>
        <dbReference type="ARBA" id="ARBA00030119"/>
    </source>
</evidence>
<dbReference type="Pfam" id="PF01180">
    <property type="entry name" value="DHO_dh"/>
    <property type="match status" value="1"/>
</dbReference>
<name>A0ABX2IRF1_9RHOB</name>
<evidence type="ECO:0000256" key="4">
    <source>
        <dbReference type="ARBA" id="ARBA00023004"/>
    </source>
</evidence>
<dbReference type="CDD" id="cd02940">
    <property type="entry name" value="DHPD_FMN"/>
    <property type="match status" value="1"/>
</dbReference>
<comment type="catalytic activity">
    <reaction evidence="9">
        <text>5,6-dihydrouracil + NAD(+) = uracil + NADH + H(+)</text>
        <dbReference type="Rhea" id="RHEA:20189"/>
        <dbReference type="ChEBI" id="CHEBI:15378"/>
        <dbReference type="ChEBI" id="CHEBI:15901"/>
        <dbReference type="ChEBI" id="CHEBI:17568"/>
        <dbReference type="ChEBI" id="CHEBI:57540"/>
        <dbReference type="ChEBI" id="CHEBI:57945"/>
        <dbReference type="EC" id="1.3.1.1"/>
    </reaction>
</comment>
<dbReference type="InterPro" id="IPR017896">
    <property type="entry name" value="4Fe4S_Fe-S-bd"/>
</dbReference>
<dbReference type="SUPFAM" id="SSF51395">
    <property type="entry name" value="FMN-linked oxidoreductases"/>
    <property type="match status" value="1"/>
</dbReference>
<feature type="domain" description="4Fe-4S ferredoxin-type" evidence="13">
    <location>
        <begin position="371"/>
        <end position="401"/>
    </location>
</feature>
<dbReference type="InterPro" id="IPR013785">
    <property type="entry name" value="Aldolase_TIM"/>
</dbReference>
<evidence type="ECO:0000256" key="12">
    <source>
        <dbReference type="ARBA" id="ARBA00049728"/>
    </source>
</evidence>
<evidence type="ECO:0000256" key="8">
    <source>
        <dbReference type="ARBA" id="ARBA00047685"/>
    </source>
</evidence>
<dbReference type="EC" id="1.3.1.1" evidence="12"/>
<keyword evidence="15" id="KW-1185">Reference proteome</keyword>
<proteinExistence type="inferred from homology"/>
<dbReference type="GO" id="GO:0004159">
    <property type="term" value="F:dihydropyrimidine dehydrogenase (NAD+) activity"/>
    <property type="evidence" value="ECO:0007669"/>
    <property type="project" value="UniProtKB-EC"/>
</dbReference>
<dbReference type="PROSITE" id="PS51379">
    <property type="entry name" value="4FE4S_FER_2"/>
    <property type="match status" value="2"/>
</dbReference>
<sequence>MADLSTNFLGIKSPNPFWLASAPPTDKEYNVRRAFEAGWGGVVWKTLGSEGPPVVNVNGPRYGAVYGADRRLLGLNNIELITDRPLEVNLREIKACKRDYPDRAMIVSLMVPCEEAAWKAILPLVEDTGADGIELNFGCPHGMSERGMGAAVGQVPEYIEMVTRWCKQYSRMPVIVKLTPNITDVRKPAAAAKAGGADAVSLINTINSITSVDLDTMSPEPSIDGKGSHGGYCGPAVKPIALSMVSEIARDPETHGLPISGIGGITTWRDAAEFISLGCGNVQVCTAAMTYGFKIVDELKSGLSDWMDEKGYASVADVVGRAVPNVTDWQYLNLNYVAKAKIDQDACIKCGRCYAACEDTSHQAISMSPDRVFEVIDEECVACNLCVNVCPVEDCITMEPMTAGDIDPRTGKVVEPEYANWTSHPNNPSTQAAE</sequence>
<evidence type="ECO:0000313" key="14">
    <source>
        <dbReference type="EMBL" id="NSX55469.1"/>
    </source>
</evidence>
<keyword evidence="4" id="KW-0408">Iron</keyword>
<protein>
    <recommendedName>
        <fullName evidence="12">dihydrouracil dehydrogenase (NAD(+))</fullName>
        <ecNumber evidence="12">1.3.1.1</ecNumber>
    </recommendedName>
    <alternativeName>
        <fullName evidence="7">Dihydrothymine dehydrogenase</fullName>
    </alternativeName>
    <alternativeName>
        <fullName evidence="6">Dihydrouracil dehydrogenase</fullName>
    </alternativeName>
</protein>
<dbReference type="PANTHER" id="PTHR43073:SF2">
    <property type="entry name" value="DIHYDROPYRIMIDINE DEHYDROGENASE [NADP(+)]"/>
    <property type="match status" value="1"/>
</dbReference>
<comment type="subunit">
    <text evidence="11">Heterotetramer of 2 PreA and 2 PreT subunits.</text>
</comment>
<comment type="caution">
    <text evidence="14">The sequence shown here is derived from an EMBL/GenBank/DDBJ whole genome shotgun (WGS) entry which is preliminary data.</text>
</comment>
<dbReference type="NCBIfam" id="NF006183">
    <property type="entry name" value="PRK08318.1"/>
    <property type="match status" value="1"/>
</dbReference>
<evidence type="ECO:0000256" key="3">
    <source>
        <dbReference type="ARBA" id="ARBA00023002"/>
    </source>
</evidence>
<evidence type="ECO:0000259" key="13">
    <source>
        <dbReference type="PROSITE" id="PS51379"/>
    </source>
</evidence>
<evidence type="ECO:0000256" key="9">
    <source>
        <dbReference type="ARBA" id="ARBA00048792"/>
    </source>
</evidence>